<keyword evidence="2" id="KW-0732">Signal</keyword>
<feature type="signal peptide" evidence="2">
    <location>
        <begin position="1"/>
        <end position="24"/>
    </location>
</feature>
<accession>A0ABX0NJD7</accession>
<reference evidence="3 4" key="1">
    <citation type="submission" date="2019-10" db="EMBL/GenBank/DDBJ databases">
        <title>Taxonomy of Antarctic Massilia spp.: description of Massilia rubra sp. nov., Massilia aquatica sp. nov., Massilia mucilaginosa sp. nov., Massilia frigida sp. nov. isolated from streams, lakes and regoliths.</title>
        <authorList>
            <person name="Holochova P."/>
            <person name="Sedlacek I."/>
            <person name="Kralova S."/>
            <person name="Maslanova I."/>
            <person name="Busse H.-J."/>
            <person name="Stankova E."/>
            <person name="Vrbovska V."/>
            <person name="Kovarovic V."/>
            <person name="Bartak M."/>
            <person name="Svec P."/>
            <person name="Pantucek R."/>
        </authorList>
    </citation>
    <scope>NUCLEOTIDE SEQUENCE [LARGE SCALE GENOMIC DNA]</scope>
    <source>
        <strain evidence="3 4">CCM 8695</strain>
    </source>
</reference>
<keyword evidence="4" id="KW-1185">Reference proteome</keyword>
<feature type="chain" id="PRO_5046167760" description="DUF2782 domain-containing protein" evidence="2">
    <location>
        <begin position="25"/>
        <end position="139"/>
    </location>
</feature>
<evidence type="ECO:0000313" key="4">
    <source>
        <dbReference type="Proteomes" id="UP000621455"/>
    </source>
</evidence>
<feature type="compositionally biased region" description="Low complexity" evidence="1">
    <location>
        <begin position="120"/>
        <end position="129"/>
    </location>
</feature>
<evidence type="ECO:0008006" key="5">
    <source>
        <dbReference type="Google" id="ProtNLM"/>
    </source>
</evidence>
<name>A0ABX0NJD7_9BURK</name>
<dbReference type="RefSeq" id="WP_167091874.1">
    <property type="nucleotide sequence ID" value="NZ_WHJG01000041.1"/>
</dbReference>
<proteinExistence type="predicted"/>
<evidence type="ECO:0000313" key="3">
    <source>
        <dbReference type="EMBL" id="NHZ82970.1"/>
    </source>
</evidence>
<sequence>MLRTSSLCKTLALCLLAHANLAGAQQTKPSDAPPKLERLDESNMAPATPAPRANEPKITEKRAGGRTTEVKVKTGKSSYTMKGNNPAGGSSTGDATGSTLRAPQWTVGEFDLNKKKKAASEAAANTDAAPVPPPPAPAK</sequence>
<dbReference type="Proteomes" id="UP000621455">
    <property type="component" value="Unassembled WGS sequence"/>
</dbReference>
<dbReference type="EMBL" id="WHJG01000041">
    <property type="protein sequence ID" value="NHZ82970.1"/>
    <property type="molecule type" value="Genomic_DNA"/>
</dbReference>
<feature type="compositionally biased region" description="Low complexity" evidence="1">
    <location>
        <begin position="87"/>
        <end position="99"/>
    </location>
</feature>
<protein>
    <recommendedName>
        <fullName evidence="5">DUF2782 domain-containing protein</fullName>
    </recommendedName>
</protein>
<gene>
    <name evidence="3" type="ORF">F2P44_27380</name>
</gene>
<feature type="compositionally biased region" description="Pro residues" evidence="1">
    <location>
        <begin position="130"/>
        <end position="139"/>
    </location>
</feature>
<evidence type="ECO:0000256" key="1">
    <source>
        <dbReference type="SAM" id="MobiDB-lite"/>
    </source>
</evidence>
<feature type="compositionally biased region" description="Basic and acidic residues" evidence="1">
    <location>
        <begin position="54"/>
        <end position="72"/>
    </location>
</feature>
<organism evidence="3 4">
    <name type="scientific">Massilia frigida</name>
    <dbReference type="NCBI Taxonomy" id="2609281"/>
    <lineage>
        <taxon>Bacteria</taxon>
        <taxon>Pseudomonadati</taxon>
        <taxon>Pseudomonadota</taxon>
        <taxon>Betaproteobacteria</taxon>
        <taxon>Burkholderiales</taxon>
        <taxon>Oxalobacteraceae</taxon>
        <taxon>Telluria group</taxon>
        <taxon>Massilia</taxon>
    </lineage>
</organism>
<feature type="region of interest" description="Disordered" evidence="1">
    <location>
        <begin position="23"/>
        <end position="139"/>
    </location>
</feature>
<evidence type="ECO:0000256" key="2">
    <source>
        <dbReference type="SAM" id="SignalP"/>
    </source>
</evidence>
<comment type="caution">
    <text evidence="3">The sequence shown here is derived from an EMBL/GenBank/DDBJ whole genome shotgun (WGS) entry which is preliminary data.</text>
</comment>